<evidence type="ECO:0000313" key="2">
    <source>
        <dbReference type="EMBL" id="KAJ1111592.1"/>
    </source>
</evidence>
<name>A0AAV7N8M0_PLEWA</name>
<protein>
    <submittedName>
        <fullName evidence="2">Uncharacterized protein</fullName>
    </submittedName>
</protein>
<comment type="caution">
    <text evidence="2">The sequence shown here is derived from an EMBL/GenBank/DDBJ whole genome shotgun (WGS) entry which is preliminary data.</text>
</comment>
<dbReference type="Proteomes" id="UP001066276">
    <property type="component" value="Chromosome 9"/>
</dbReference>
<evidence type="ECO:0000256" key="1">
    <source>
        <dbReference type="SAM" id="Phobius"/>
    </source>
</evidence>
<dbReference type="EMBL" id="JANPWB010000013">
    <property type="protein sequence ID" value="KAJ1111592.1"/>
    <property type="molecule type" value="Genomic_DNA"/>
</dbReference>
<feature type="transmembrane region" description="Helical" evidence="1">
    <location>
        <begin position="71"/>
        <end position="89"/>
    </location>
</feature>
<keyword evidence="1" id="KW-1133">Transmembrane helix</keyword>
<evidence type="ECO:0000313" key="3">
    <source>
        <dbReference type="Proteomes" id="UP001066276"/>
    </source>
</evidence>
<organism evidence="2 3">
    <name type="scientific">Pleurodeles waltl</name>
    <name type="common">Iberian ribbed newt</name>
    <dbReference type="NCBI Taxonomy" id="8319"/>
    <lineage>
        <taxon>Eukaryota</taxon>
        <taxon>Metazoa</taxon>
        <taxon>Chordata</taxon>
        <taxon>Craniata</taxon>
        <taxon>Vertebrata</taxon>
        <taxon>Euteleostomi</taxon>
        <taxon>Amphibia</taxon>
        <taxon>Batrachia</taxon>
        <taxon>Caudata</taxon>
        <taxon>Salamandroidea</taxon>
        <taxon>Salamandridae</taxon>
        <taxon>Pleurodelinae</taxon>
        <taxon>Pleurodeles</taxon>
    </lineage>
</organism>
<feature type="non-terminal residue" evidence="2">
    <location>
        <position position="91"/>
    </location>
</feature>
<gene>
    <name evidence="2" type="ORF">NDU88_008909</name>
</gene>
<dbReference type="AlphaFoldDB" id="A0AAV7N8M0"/>
<reference evidence="2" key="1">
    <citation type="journal article" date="2022" name="bioRxiv">
        <title>Sequencing and chromosome-scale assembly of the giantPleurodeles waltlgenome.</title>
        <authorList>
            <person name="Brown T."/>
            <person name="Elewa A."/>
            <person name="Iarovenko S."/>
            <person name="Subramanian E."/>
            <person name="Araus A.J."/>
            <person name="Petzold A."/>
            <person name="Susuki M."/>
            <person name="Suzuki K.-i.T."/>
            <person name="Hayashi T."/>
            <person name="Toyoda A."/>
            <person name="Oliveira C."/>
            <person name="Osipova E."/>
            <person name="Leigh N.D."/>
            <person name="Simon A."/>
            <person name="Yun M.H."/>
        </authorList>
    </citation>
    <scope>NUCLEOTIDE SEQUENCE</scope>
    <source>
        <strain evidence="2">20211129_DDA</strain>
        <tissue evidence="2">Liver</tissue>
    </source>
</reference>
<keyword evidence="3" id="KW-1185">Reference proteome</keyword>
<proteinExistence type="predicted"/>
<keyword evidence="1" id="KW-0472">Membrane</keyword>
<sequence>SRVVGAVNVVVVVGFGVIDGVVFCSFQCGWWCECGDYWSNRKLQRTTPSITPIITTFTPSTPLEATVNNTIYVGGVVVVVDCALVVCLWKW</sequence>
<accession>A0AAV7N8M0</accession>
<feature type="non-terminal residue" evidence="2">
    <location>
        <position position="1"/>
    </location>
</feature>
<keyword evidence="1" id="KW-0812">Transmembrane</keyword>